<dbReference type="PROSITE" id="PS51411">
    <property type="entry name" value="PSP1_C"/>
    <property type="match status" value="1"/>
</dbReference>
<sequence length="116" mass="13262">MPSSASAIPGGMEGLTLSDYNSDYRKLTFFYDAEEYINFNELVTDLFKVYKTRIRMSAISPSTYMAMNPNTAPRPSQFRGFRGWMRRSNVSFRTRASKGEFFGSVSLCAVMIKVFF</sequence>
<keyword evidence="3" id="KW-1185">Reference proteome</keyword>
<dbReference type="InterPro" id="IPR007557">
    <property type="entry name" value="PSP1_C"/>
</dbReference>
<dbReference type="Pfam" id="PF04468">
    <property type="entry name" value="PSP1"/>
    <property type="match status" value="1"/>
</dbReference>
<dbReference type="GO" id="GO:0005737">
    <property type="term" value="C:cytoplasm"/>
    <property type="evidence" value="ECO:0007669"/>
    <property type="project" value="TreeGrafter"/>
</dbReference>
<dbReference type="EMBL" id="MU007025">
    <property type="protein sequence ID" value="KAF2432555.1"/>
    <property type="molecule type" value="Genomic_DNA"/>
</dbReference>
<gene>
    <name evidence="2" type="ORF">EJ08DRAFT_709867</name>
</gene>
<comment type="caution">
    <text evidence="2">The sequence shown here is derived from an EMBL/GenBank/DDBJ whole genome shotgun (WGS) entry which is preliminary data.</text>
</comment>
<evidence type="ECO:0000259" key="1">
    <source>
        <dbReference type="PROSITE" id="PS51411"/>
    </source>
</evidence>
<accession>A0A9P4NVQ1</accession>
<dbReference type="InterPro" id="IPR047767">
    <property type="entry name" value="PSP1-like"/>
</dbReference>
<dbReference type="PANTHER" id="PTHR43830:SF3">
    <property type="entry name" value="PROTEIN PSP1"/>
    <property type="match status" value="1"/>
</dbReference>
<evidence type="ECO:0000313" key="2">
    <source>
        <dbReference type="EMBL" id="KAF2432555.1"/>
    </source>
</evidence>
<dbReference type="OrthoDB" id="243127at2759"/>
<evidence type="ECO:0000313" key="3">
    <source>
        <dbReference type="Proteomes" id="UP000800235"/>
    </source>
</evidence>
<name>A0A9P4NVQ1_9PEZI</name>
<proteinExistence type="predicted"/>
<reference evidence="2" key="1">
    <citation type="journal article" date="2020" name="Stud. Mycol.">
        <title>101 Dothideomycetes genomes: a test case for predicting lifestyles and emergence of pathogens.</title>
        <authorList>
            <person name="Haridas S."/>
            <person name="Albert R."/>
            <person name="Binder M."/>
            <person name="Bloem J."/>
            <person name="Labutti K."/>
            <person name="Salamov A."/>
            <person name="Andreopoulos B."/>
            <person name="Baker S."/>
            <person name="Barry K."/>
            <person name="Bills G."/>
            <person name="Bluhm B."/>
            <person name="Cannon C."/>
            <person name="Castanera R."/>
            <person name="Culley D."/>
            <person name="Daum C."/>
            <person name="Ezra D."/>
            <person name="Gonzalez J."/>
            <person name="Henrissat B."/>
            <person name="Kuo A."/>
            <person name="Liang C."/>
            <person name="Lipzen A."/>
            <person name="Lutzoni F."/>
            <person name="Magnuson J."/>
            <person name="Mondo S."/>
            <person name="Nolan M."/>
            <person name="Ohm R."/>
            <person name="Pangilinan J."/>
            <person name="Park H.-J."/>
            <person name="Ramirez L."/>
            <person name="Alfaro M."/>
            <person name="Sun H."/>
            <person name="Tritt A."/>
            <person name="Yoshinaga Y."/>
            <person name="Zwiers L.-H."/>
            <person name="Turgeon B."/>
            <person name="Goodwin S."/>
            <person name="Spatafora J."/>
            <person name="Crous P."/>
            <person name="Grigoriev I."/>
        </authorList>
    </citation>
    <scope>NUCLEOTIDE SEQUENCE</scope>
    <source>
        <strain evidence="2">CBS 130266</strain>
    </source>
</reference>
<protein>
    <recommendedName>
        <fullName evidence="1">PSP1 C-terminal domain-containing protein</fullName>
    </recommendedName>
</protein>
<feature type="domain" description="PSP1 C-terminal" evidence="1">
    <location>
        <begin position="1"/>
        <end position="59"/>
    </location>
</feature>
<dbReference type="Proteomes" id="UP000800235">
    <property type="component" value="Unassembled WGS sequence"/>
</dbReference>
<dbReference type="AlphaFoldDB" id="A0A9P4NVQ1"/>
<organism evidence="2 3">
    <name type="scientific">Tothia fuscella</name>
    <dbReference type="NCBI Taxonomy" id="1048955"/>
    <lineage>
        <taxon>Eukaryota</taxon>
        <taxon>Fungi</taxon>
        <taxon>Dikarya</taxon>
        <taxon>Ascomycota</taxon>
        <taxon>Pezizomycotina</taxon>
        <taxon>Dothideomycetes</taxon>
        <taxon>Pleosporomycetidae</taxon>
        <taxon>Venturiales</taxon>
        <taxon>Cylindrosympodiaceae</taxon>
        <taxon>Tothia</taxon>
    </lineage>
</organism>
<dbReference type="PANTHER" id="PTHR43830">
    <property type="entry name" value="PROTEIN PSP1"/>
    <property type="match status" value="1"/>
</dbReference>